<dbReference type="Gramene" id="PRQ31163">
    <property type="protein sequence ID" value="PRQ31163"/>
    <property type="gene ID" value="RchiOBHm_Chr5g0032451"/>
</dbReference>
<dbReference type="EMBL" id="PDCK01000043">
    <property type="protein sequence ID" value="PRQ31163.1"/>
    <property type="molecule type" value="Genomic_DNA"/>
</dbReference>
<dbReference type="Proteomes" id="UP000238479">
    <property type="component" value="Chromosome 5"/>
</dbReference>
<gene>
    <name evidence="1" type="ORF">RchiOBHm_Chr5g0032451</name>
</gene>
<dbReference type="AlphaFoldDB" id="A0A2P6QAH9"/>
<organism evidence="1 2">
    <name type="scientific">Rosa chinensis</name>
    <name type="common">China rose</name>
    <dbReference type="NCBI Taxonomy" id="74649"/>
    <lineage>
        <taxon>Eukaryota</taxon>
        <taxon>Viridiplantae</taxon>
        <taxon>Streptophyta</taxon>
        <taxon>Embryophyta</taxon>
        <taxon>Tracheophyta</taxon>
        <taxon>Spermatophyta</taxon>
        <taxon>Magnoliopsida</taxon>
        <taxon>eudicotyledons</taxon>
        <taxon>Gunneridae</taxon>
        <taxon>Pentapetalae</taxon>
        <taxon>rosids</taxon>
        <taxon>fabids</taxon>
        <taxon>Rosales</taxon>
        <taxon>Rosaceae</taxon>
        <taxon>Rosoideae</taxon>
        <taxon>Rosoideae incertae sedis</taxon>
        <taxon>Rosa</taxon>
    </lineage>
</organism>
<protein>
    <submittedName>
        <fullName evidence="1">Uncharacterized protein</fullName>
    </submittedName>
</protein>
<proteinExistence type="predicted"/>
<sequence length="52" mass="6019">MVMKKKTRKLVGNTFMVMFSDNLQTYHCFVPSCSRSKDTDLENLGKDVIHHS</sequence>
<evidence type="ECO:0000313" key="2">
    <source>
        <dbReference type="Proteomes" id="UP000238479"/>
    </source>
</evidence>
<reference evidence="1 2" key="1">
    <citation type="journal article" date="2018" name="Nat. Genet.">
        <title>The Rosa genome provides new insights in the design of modern roses.</title>
        <authorList>
            <person name="Bendahmane M."/>
        </authorList>
    </citation>
    <scope>NUCLEOTIDE SEQUENCE [LARGE SCALE GENOMIC DNA]</scope>
    <source>
        <strain evidence="2">cv. Old Blush</strain>
    </source>
</reference>
<accession>A0A2P6QAH9</accession>
<keyword evidence="2" id="KW-1185">Reference proteome</keyword>
<evidence type="ECO:0000313" key="1">
    <source>
        <dbReference type="EMBL" id="PRQ31163.1"/>
    </source>
</evidence>
<name>A0A2P6QAH9_ROSCH</name>
<comment type="caution">
    <text evidence="1">The sequence shown here is derived from an EMBL/GenBank/DDBJ whole genome shotgun (WGS) entry which is preliminary data.</text>
</comment>